<keyword evidence="9" id="KW-1185">Reference proteome</keyword>
<feature type="transmembrane region" description="Helical" evidence="6">
    <location>
        <begin position="162"/>
        <end position="185"/>
    </location>
</feature>
<evidence type="ECO:0000259" key="7">
    <source>
        <dbReference type="Pfam" id="PF10035"/>
    </source>
</evidence>
<feature type="transmembrane region" description="Helical" evidence="6">
    <location>
        <begin position="87"/>
        <end position="106"/>
    </location>
</feature>
<feature type="domain" description="DUF2179" evidence="7">
    <location>
        <begin position="227"/>
        <end position="281"/>
    </location>
</feature>
<dbReference type="InterPro" id="IPR015867">
    <property type="entry name" value="N-reg_PII/ATP_PRibTrfase_C"/>
</dbReference>
<evidence type="ECO:0000256" key="4">
    <source>
        <dbReference type="ARBA" id="ARBA00022989"/>
    </source>
</evidence>
<sequence>MNLKYKGILKDYCMIVIGTCFVAMAYGWIYDPIHLVDGGFTGLAIVIKDVSKNIIKGGIPLWITNIGLNAPVFILAYIIMGKRFIGRTFFGTLMLSVWLGVLPAIDIPKGDYVIASVFGGFLAGVGLGLTFKSKATTGGTDMVAALIHKKVKHYSVAQIMQFVDFLIIAIGFMIFGLRSTLYAVIAITIASRTSDTILEGFKFSKAAYIITDKYDEIAETLLETLDRGVTGLEARGMYTGDDKCVLYCVVSKKEIVTLKEIVVKIDPRAFVIVSDVREVLGEGFIEYTKEHKKA</sequence>
<evidence type="ECO:0000256" key="6">
    <source>
        <dbReference type="SAM" id="Phobius"/>
    </source>
</evidence>
<protein>
    <submittedName>
        <fullName evidence="8">Uncharacterized membrane-anchored protein YitT, contains DUF161 and DUF2179 domains</fullName>
    </submittedName>
</protein>
<accession>A0A1H9P276</accession>
<keyword evidence="2" id="KW-1003">Cell membrane</keyword>
<dbReference type="PANTHER" id="PTHR33545">
    <property type="entry name" value="UPF0750 MEMBRANE PROTEIN YITT-RELATED"/>
    <property type="match status" value="1"/>
</dbReference>
<dbReference type="EMBL" id="FOGW01000004">
    <property type="protein sequence ID" value="SER42005.1"/>
    <property type="molecule type" value="Genomic_DNA"/>
</dbReference>
<evidence type="ECO:0000256" key="2">
    <source>
        <dbReference type="ARBA" id="ARBA00022475"/>
    </source>
</evidence>
<feature type="transmembrane region" description="Helical" evidence="6">
    <location>
        <begin position="12"/>
        <end position="30"/>
    </location>
</feature>
<keyword evidence="3 6" id="KW-0812">Transmembrane</keyword>
<evidence type="ECO:0000313" key="8">
    <source>
        <dbReference type="EMBL" id="SER42005.1"/>
    </source>
</evidence>
<dbReference type="InterPro" id="IPR051461">
    <property type="entry name" value="UPF0750_membrane"/>
</dbReference>
<dbReference type="AlphaFoldDB" id="A0A1H9P276"/>
<name>A0A1H9P276_9FIRM</name>
<dbReference type="RefSeq" id="WP_074730271.1">
    <property type="nucleotide sequence ID" value="NZ_FOGW01000004.1"/>
</dbReference>
<dbReference type="PANTHER" id="PTHR33545:SF9">
    <property type="entry name" value="UPF0750 MEMBRANE PROTEIN YITE"/>
    <property type="match status" value="1"/>
</dbReference>
<reference evidence="9" key="1">
    <citation type="submission" date="2016-10" db="EMBL/GenBank/DDBJ databases">
        <authorList>
            <person name="Varghese N."/>
            <person name="Submissions S."/>
        </authorList>
    </citation>
    <scope>NUCLEOTIDE SEQUENCE [LARGE SCALE GENOMIC DNA]</scope>
    <source>
        <strain evidence="9">S1b</strain>
    </source>
</reference>
<dbReference type="PIRSF" id="PIRSF006483">
    <property type="entry name" value="Membrane_protein_YitT"/>
    <property type="match status" value="1"/>
</dbReference>
<dbReference type="Pfam" id="PF02588">
    <property type="entry name" value="YitT_membrane"/>
    <property type="match status" value="1"/>
</dbReference>
<gene>
    <name evidence="8" type="ORF">SAMN02910429_00047</name>
</gene>
<comment type="subcellular location">
    <subcellularLocation>
        <location evidence="1">Cell membrane</location>
        <topology evidence="1">Multi-pass membrane protein</topology>
    </subcellularLocation>
</comment>
<dbReference type="Gene3D" id="3.30.70.120">
    <property type="match status" value="1"/>
</dbReference>
<dbReference type="Pfam" id="PF10035">
    <property type="entry name" value="DUF2179"/>
    <property type="match status" value="1"/>
</dbReference>
<evidence type="ECO:0000256" key="5">
    <source>
        <dbReference type="ARBA" id="ARBA00023136"/>
    </source>
</evidence>
<keyword evidence="5 6" id="KW-0472">Membrane</keyword>
<evidence type="ECO:0000256" key="3">
    <source>
        <dbReference type="ARBA" id="ARBA00022692"/>
    </source>
</evidence>
<feature type="transmembrane region" description="Helical" evidence="6">
    <location>
        <begin position="112"/>
        <end position="131"/>
    </location>
</feature>
<dbReference type="CDD" id="cd16380">
    <property type="entry name" value="YitT_C"/>
    <property type="match status" value="1"/>
</dbReference>
<proteinExistence type="predicted"/>
<dbReference type="InterPro" id="IPR019264">
    <property type="entry name" value="DUF2179"/>
</dbReference>
<keyword evidence="4 6" id="KW-1133">Transmembrane helix</keyword>
<feature type="transmembrane region" description="Helical" evidence="6">
    <location>
        <begin position="59"/>
        <end position="80"/>
    </location>
</feature>
<dbReference type="Proteomes" id="UP000182471">
    <property type="component" value="Unassembled WGS sequence"/>
</dbReference>
<evidence type="ECO:0000256" key="1">
    <source>
        <dbReference type="ARBA" id="ARBA00004651"/>
    </source>
</evidence>
<organism evidence="8 9">
    <name type="scientific">Lachnobacterium bovis</name>
    <dbReference type="NCBI Taxonomy" id="140626"/>
    <lineage>
        <taxon>Bacteria</taxon>
        <taxon>Bacillati</taxon>
        <taxon>Bacillota</taxon>
        <taxon>Clostridia</taxon>
        <taxon>Lachnospirales</taxon>
        <taxon>Lachnospiraceae</taxon>
        <taxon>Lachnobacterium</taxon>
    </lineage>
</organism>
<evidence type="ECO:0000313" key="9">
    <source>
        <dbReference type="Proteomes" id="UP000182471"/>
    </source>
</evidence>
<dbReference type="InterPro" id="IPR003740">
    <property type="entry name" value="YitT"/>
</dbReference>
<dbReference type="GO" id="GO:0005886">
    <property type="term" value="C:plasma membrane"/>
    <property type="evidence" value="ECO:0007669"/>
    <property type="project" value="UniProtKB-SubCell"/>
</dbReference>